<organism evidence="9 10">
    <name type="scientific">Mytilus edulis</name>
    <name type="common">Blue mussel</name>
    <dbReference type="NCBI Taxonomy" id="6550"/>
    <lineage>
        <taxon>Eukaryota</taxon>
        <taxon>Metazoa</taxon>
        <taxon>Spiralia</taxon>
        <taxon>Lophotrochozoa</taxon>
        <taxon>Mollusca</taxon>
        <taxon>Bivalvia</taxon>
        <taxon>Autobranchia</taxon>
        <taxon>Pteriomorphia</taxon>
        <taxon>Mytilida</taxon>
        <taxon>Mytiloidea</taxon>
        <taxon>Mytilidae</taxon>
        <taxon>Mytilinae</taxon>
        <taxon>Mytilus</taxon>
    </lineage>
</organism>
<dbReference type="GO" id="GO:0046872">
    <property type="term" value="F:metal ion binding"/>
    <property type="evidence" value="ECO:0007669"/>
    <property type="project" value="UniProtKB-KW"/>
</dbReference>
<dbReference type="InterPro" id="IPR008858">
    <property type="entry name" value="TROVE_dom"/>
</dbReference>
<evidence type="ECO:0000256" key="1">
    <source>
        <dbReference type="ARBA" id="ARBA00004496"/>
    </source>
</evidence>
<evidence type="ECO:0000256" key="3">
    <source>
        <dbReference type="ARBA" id="ARBA00022490"/>
    </source>
</evidence>
<dbReference type="EMBL" id="CAJPWZ010001587">
    <property type="protein sequence ID" value="CAG2218133.1"/>
    <property type="molecule type" value="Genomic_DNA"/>
</dbReference>
<dbReference type="InterPro" id="IPR056800">
    <property type="entry name" value="vWA_Ro60"/>
</dbReference>
<gene>
    <name evidence="9" type="ORF">MEDL_31790</name>
</gene>
<comment type="caution">
    <text evidence="9">The sequence shown here is derived from an EMBL/GenBank/DDBJ whole genome shotgun (WGS) entry which is preliminary data.</text>
</comment>
<dbReference type="Proteomes" id="UP000683360">
    <property type="component" value="Unassembled WGS sequence"/>
</dbReference>
<dbReference type="InterPro" id="IPR037214">
    <property type="entry name" value="TROVE_dom_sf"/>
</dbReference>
<name>A0A8S3SBJ0_MYTED</name>
<comment type="subcellular location">
    <subcellularLocation>
        <location evidence="1">Cytoplasm</location>
    </subcellularLocation>
</comment>
<evidence type="ECO:0000313" key="10">
    <source>
        <dbReference type="Proteomes" id="UP000683360"/>
    </source>
</evidence>
<evidence type="ECO:0000256" key="7">
    <source>
        <dbReference type="SAM" id="MobiDB-lite"/>
    </source>
</evidence>
<keyword evidence="10" id="KW-1185">Reference proteome</keyword>
<accession>A0A8S3SBJ0</accession>
<dbReference type="GO" id="GO:0005737">
    <property type="term" value="C:cytoplasm"/>
    <property type="evidence" value="ECO:0007669"/>
    <property type="project" value="UniProtKB-SubCell"/>
</dbReference>
<feature type="domain" description="TROVE" evidence="8">
    <location>
        <begin position="34"/>
        <end position="387"/>
    </location>
</feature>
<feature type="compositionally biased region" description="Acidic residues" evidence="7">
    <location>
        <begin position="1"/>
        <end position="10"/>
    </location>
</feature>
<reference evidence="9" key="1">
    <citation type="submission" date="2021-03" db="EMBL/GenBank/DDBJ databases">
        <authorList>
            <person name="Bekaert M."/>
        </authorList>
    </citation>
    <scope>NUCLEOTIDE SEQUENCE</scope>
</reference>
<dbReference type="SUPFAM" id="SSF53300">
    <property type="entry name" value="vWA-like"/>
    <property type="match status" value="1"/>
</dbReference>
<dbReference type="GO" id="GO:1990904">
    <property type="term" value="C:ribonucleoprotein complex"/>
    <property type="evidence" value="ECO:0007669"/>
    <property type="project" value="UniProtKB-KW"/>
</dbReference>
<evidence type="ECO:0000256" key="6">
    <source>
        <dbReference type="ARBA" id="ARBA00023274"/>
    </source>
</evidence>
<protein>
    <submittedName>
        <fullName evidence="9">TROVE2</fullName>
    </submittedName>
</protein>
<keyword evidence="3" id="KW-0963">Cytoplasm</keyword>
<dbReference type="PROSITE" id="PS50988">
    <property type="entry name" value="TROVE"/>
    <property type="match status" value="1"/>
</dbReference>
<dbReference type="PANTHER" id="PTHR14202:SF0">
    <property type="entry name" value="RNA-BINDING PROTEIN RO60"/>
    <property type="match status" value="1"/>
</dbReference>
<dbReference type="PANTHER" id="PTHR14202">
    <property type="entry name" value="60 KDA RIBONUCLEOPROTEIN SSA/RO"/>
    <property type="match status" value="1"/>
</dbReference>
<evidence type="ECO:0000256" key="5">
    <source>
        <dbReference type="ARBA" id="ARBA00022884"/>
    </source>
</evidence>
<evidence type="ECO:0000259" key="8">
    <source>
        <dbReference type="PROSITE" id="PS50988"/>
    </source>
</evidence>
<dbReference type="InterPro" id="IPR036465">
    <property type="entry name" value="vWFA_dom_sf"/>
</dbReference>
<dbReference type="SUPFAM" id="SSF140864">
    <property type="entry name" value="TROVE domain-like"/>
    <property type="match status" value="1"/>
</dbReference>
<dbReference type="Gene3D" id="3.40.50.410">
    <property type="entry name" value="von Willebrand factor, type A domain"/>
    <property type="match status" value="2"/>
</dbReference>
<dbReference type="GO" id="GO:0003723">
    <property type="term" value="F:RNA binding"/>
    <property type="evidence" value="ECO:0007669"/>
    <property type="project" value="UniProtKB-KW"/>
</dbReference>
<keyword evidence="4" id="KW-0479">Metal-binding</keyword>
<evidence type="ECO:0000256" key="4">
    <source>
        <dbReference type="ARBA" id="ARBA00022723"/>
    </source>
</evidence>
<keyword evidence="6" id="KW-0687">Ribonucleoprotein</keyword>
<evidence type="ECO:0000256" key="2">
    <source>
        <dbReference type="ARBA" id="ARBA00007814"/>
    </source>
</evidence>
<feature type="region of interest" description="Disordered" evidence="7">
    <location>
        <begin position="1"/>
        <end position="25"/>
    </location>
</feature>
<proteinExistence type="inferred from homology"/>
<dbReference type="OrthoDB" id="6098064at2759"/>
<evidence type="ECO:0000313" key="9">
    <source>
        <dbReference type="EMBL" id="CAG2218133.1"/>
    </source>
</evidence>
<comment type="similarity">
    <text evidence="2">Belongs to the Ro 60 kDa family.</text>
</comment>
<dbReference type="Pfam" id="PF25045">
    <property type="entry name" value="vWA_Ro60"/>
    <property type="match status" value="1"/>
</dbReference>
<sequence>MDMEFDDEDSITFQSQPMGEDPIPQTKQLTYDMVPNSAGGYSYEVNDETRLLRYLCLGTEGGSYYVTGPVLKRENIQCIDRLIMKGKGPEAVKLIRDVSVNGRACKQTPTINALAICARSNDPKTKAAAYSILLDVCRIPTHLFEFVKLCEEESAGSGWGRAHRSAIGKWYNQFEKDPKKLALLTTKYKARHGWSHKDVIRLGHVKPRNTPVGLVIRYIIKNMEDASSTTQYDRNPEIAPVKAFLDAVEQAKKCTRSDIEKLRALIAEHQLVREHVPTDLLDSKEVWDTMLRLMPMTAMIRNLGKMSSLELLEVDSFGEKLVTEKLGDTSILKRSRIHPFTILIAYNQYKAGRGDKGKLSWQVNDNIVKALEKAFYEAFSFVQPTGKKFCLAVDVSGSMRQPVIGASSIEARDASAAMMLLTAKTEKDYEVVAFSNELTRMDIRKEDTLETAIQKCSDLPFSSTDCALPMKWAMEHKKKFDVFVVYTDSETYYGNIHPATALQQYRNHTKNPEARLIVVGMVSNGFSIADPKDPLMMDVIGFDTEAPKAMNNFVSGVQGNSLKIFPQRARTELRRNAFALRVVRTWNTLPEIIVTSPTTNTFKNRLDKYWMNQTMVYEDFKSTITGSGEDLDIETDEEEL</sequence>
<dbReference type="AlphaFoldDB" id="A0A8S3SBJ0"/>
<dbReference type="InterPro" id="IPR040322">
    <property type="entry name" value="TROVE2"/>
</dbReference>
<keyword evidence="5" id="KW-0694">RNA-binding</keyword>
<dbReference type="Pfam" id="PF05731">
    <property type="entry name" value="TROVE"/>
    <property type="match status" value="1"/>
</dbReference>